<dbReference type="InterPro" id="IPR000601">
    <property type="entry name" value="PKD_dom"/>
</dbReference>
<dbReference type="EMBL" id="EU662155">
    <property type="protein sequence ID" value="ACD75431.1"/>
    <property type="molecule type" value="Genomic_DNA"/>
</dbReference>
<evidence type="ECO:0000259" key="2">
    <source>
        <dbReference type="PROSITE" id="PS50093"/>
    </source>
</evidence>
<proteinExistence type="predicted"/>
<evidence type="ECO:0000256" key="1">
    <source>
        <dbReference type="SAM" id="Phobius"/>
    </source>
</evidence>
<keyword evidence="1" id="KW-0472">Membrane</keyword>
<accession>B3GAM3</accession>
<organism evidence="3">
    <name type="scientific">uncultured virus</name>
    <dbReference type="NCBI Taxonomy" id="340016"/>
    <lineage>
        <taxon>Viruses</taxon>
        <taxon>environmental samples</taxon>
    </lineage>
</organism>
<evidence type="ECO:0000313" key="3">
    <source>
        <dbReference type="EMBL" id="ACD75431.1"/>
    </source>
</evidence>
<keyword evidence="1" id="KW-0812">Transmembrane</keyword>
<keyword evidence="1" id="KW-1133">Transmembrane helix</keyword>
<reference evidence="3" key="1">
    <citation type="submission" date="2008-04" db="EMBL/GenBank/DDBJ databases">
        <title>Virus population dynamics and acquired virus resistance in natural microbial communities.</title>
        <authorList>
            <person name="Andersson A.A."/>
            <person name="Banfield J.F."/>
        </authorList>
    </citation>
    <scope>NUCLEOTIDE SEQUENCE</scope>
</reference>
<protein>
    <submittedName>
        <fullName evidence="3">AMDV4_2</fullName>
    </submittedName>
</protein>
<feature type="domain" description="PKD" evidence="2">
    <location>
        <begin position="119"/>
        <end position="164"/>
    </location>
</feature>
<name>B3GAM3_9VIRU</name>
<dbReference type="PROSITE" id="PS50093">
    <property type="entry name" value="PKD"/>
    <property type="match status" value="1"/>
</dbReference>
<feature type="transmembrane region" description="Helical" evidence="1">
    <location>
        <begin position="1483"/>
        <end position="1503"/>
    </location>
</feature>
<sequence length="1611" mass="175013">MPSGALSNSNLATTSGTINAQTTFSYALNHVEIIDYGTTQNALYYSGYSSGQGTVNGNFINIGSIATYTDTSNTPVPTVKYTLNNYANTPPSVTSNNVNWMGKSDTAQYWLNATQPVFSGENLQLVINWGDGTSTTLTQSTYAFYATHNYASTGTYTISASLVNLPNPDTNGLSSLASSAIPSESYTITINPKPNPAPYTILNQGQSIYMNYTAVNDIVNTVSLSINGIFAQSFLENSQSGSLKYSPSQAGLTAFTAVWSFDGANFSYTITYSSAEYPLETSPYITTMYGSEPSKEYPITINSPPTGTGYYQQLITLSNPQSYGINSASSNFYVALPNNTLLYTWIQSYNSTSLSMWTKMPYGTAQVELQVLPSFENILSATGYVGMSNTTNSNRVKVFPNNIMNNMIIFSDFNGTSLNNTLFYLNGGVNYIVDNGLNVTSVSGTLAGIYSSFTSINNTEISIRGNIFQSSGIYVNFGEYNYSGSYQDSAFIQSSASNVFLQLPTGNYGTVNAYNGISEYSITKINNVKVAYNIGNEGGIAVFSIPISNIGQVSPVFSNSQTFSNTWHINWFLAVHKNSMPSVSIGTGSVFMANSTQFTKTFYSSVSNYAPNPLKQLYTYDIYDSFNSNYITLLSNASWTFEGDSGYSLAFNNVLDELTFNAVSGVGQVQATYLEPSQQIGQPSFIQLSLTANGQAIYQGFSINVEYHTWHSSVMQYINGSATFMQLPFGSVANISVLNAWGQTVKTLRNIVIDQSSMPISISLTGLVSIISFQFVNTTASNIYISANGITQTESGYTSFYASNQTTYDYEASIYDPSLGKNVNYSGTFTTDSPNKIVYLNATAPLAEIQINANAYAGSQVGQLSSSGPDMVLMTINGIPSDLGASYVGFMGQSLAVRIYTVLNQTLYSGNILLNLPILSDTINIQVPSWNFELKNNEQVYNKTSPLANEIINLTYLGSAGNYSYHTSDMVGNVLSIYLASGNYHIHLHDNATFSRNFSVSNDTFFIIFGQNLLTESQFASTIAKLYGNSVGLIVLPVNAPSNMIEGQKTILQFQAYFSNHTIVGSNYLKAFLANATISISNSTYYSLLFGSVINGVISINLTAPPPSSYTISITGGFDYGGTTMGGSYSYPLVVQSSSSDAGLHLYISGATTIQLNNSYTYYLQFEYSNGSALSSTASTSLLKNITVTPTETISTISPGDYTITVKPTSTGTLTILVSGYFKQNGYNLSASSFYPVEVTSQTSNLIVIPIDTPTSTLINSQTTYLFKIAFVNGTLLSTSQLSSIIANSSLTLENSAVVPSTIQLYKSTIYINFTLPDTGYYTLTWTSEMTKLGTTYTLIYSNSIQAFGKISIGMYIIMSSITAQQNTLLKYSVFLYYSNHTKMNLTDTEKIFGNIVLYIYDGNKEISAIAPSSYATGLITFIFKTPSDGSYSMIAYVSSTVLPTGTVAASDSASLITQTNALNSNPAVNMMDSIFIAIAQNFLETVLATAGIFIGAYLLNALRKKLLGDKKTAADIENGLLTQAINKMQTPVANKEGLIKNFASLDYAQQNAFLIANNEVLRNKSFMVKIGNRNIRMDKARRYVNKVNQHPDAIKIMDYIKRKKVSKNEE</sequence>